<dbReference type="EMBL" id="BTSY01000005">
    <property type="protein sequence ID" value="GMT30912.1"/>
    <property type="molecule type" value="Genomic_DNA"/>
</dbReference>
<evidence type="ECO:0000313" key="3">
    <source>
        <dbReference type="Proteomes" id="UP001432322"/>
    </source>
</evidence>
<organism evidence="2 3">
    <name type="scientific">Pristionchus fissidentatus</name>
    <dbReference type="NCBI Taxonomy" id="1538716"/>
    <lineage>
        <taxon>Eukaryota</taxon>
        <taxon>Metazoa</taxon>
        <taxon>Ecdysozoa</taxon>
        <taxon>Nematoda</taxon>
        <taxon>Chromadorea</taxon>
        <taxon>Rhabditida</taxon>
        <taxon>Rhabditina</taxon>
        <taxon>Diplogasteromorpha</taxon>
        <taxon>Diplogasteroidea</taxon>
        <taxon>Neodiplogasteridae</taxon>
        <taxon>Pristionchus</taxon>
    </lineage>
</organism>
<feature type="non-terminal residue" evidence="2">
    <location>
        <position position="70"/>
    </location>
</feature>
<sequence>VLQTVIRTPNFHSSTPCALRLTLSYVYCQNVFPVMCTTGRSAVCFTTAGTQHRWNEDSTKYRLVVEKSRR</sequence>
<accession>A0AAV5WIT0</accession>
<dbReference type="EMBL" id="BTSY01000005">
    <property type="protein sequence ID" value="GMT30917.1"/>
    <property type="molecule type" value="Genomic_DNA"/>
</dbReference>
<protein>
    <submittedName>
        <fullName evidence="2">Uncharacterized protein</fullName>
    </submittedName>
</protein>
<feature type="non-terminal residue" evidence="2">
    <location>
        <position position="1"/>
    </location>
</feature>
<dbReference type="AlphaFoldDB" id="A0AAV5WIT0"/>
<comment type="caution">
    <text evidence="2">The sequence shown here is derived from an EMBL/GenBank/DDBJ whole genome shotgun (WGS) entry which is preliminary data.</text>
</comment>
<name>A0AAV5WIT0_9BILA</name>
<proteinExistence type="predicted"/>
<dbReference type="Proteomes" id="UP001432322">
    <property type="component" value="Unassembled WGS sequence"/>
</dbReference>
<gene>
    <name evidence="1" type="ORF">PFISCL1PPCAC_22209</name>
    <name evidence="2" type="ORF">PFISCL1PPCAC_22214</name>
</gene>
<keyword evidence="3" id="KW-1185">Reference proteome</keyword>
<reference evidence="2" key="1">
    <citation type="submission" date="2023-10" db="EMBL/GenBank/DDBJ databases">
        <title>Genome assembly of Pristionchus species.</title>
        <authorList>
            <person name="Yoshida K."/>
            <person name="Sommer R.J."/>
        </authorList>
    </citation>
    <scope>NUCLEOTIDE SEQUENCE</scope>
    <source>
        <strain evidence="2">RS5133</strain>
    </source>
</reference>
<evidence type="ECO:0000313" key="1">
    <source>
        <dbReference type="EMBL" id="GMT30912.1"/>
    </source>
</evidence>
<evidence type="ECO:0000313" key="2">
    <source>
        <dbReference type="EMBL" id="GMT30917.1"/>
    </source>
</evidence>